<gene>
    <name evidence="2" type="ORF">HC175_02680</name>
</gene>
<accession>A0ABX1CU48</accession>
<protein>
    <recommendedName>
        <fullName evidence="1">EcoEI R protein C-terminal domain-containing protein</fullName>
    </recommendedName>
</protein>
<sequence length="61" mass="7194">MLVYIAYHRDHVPRIKHAERAKVHLDDYKPAQQEFLNFVLGQYVTSGFEQLDAAQLGIYWC</sequence>
<feature type="domain" description="EcoEI R protein C-terminal" evidence="1">
    <location>
        <begin position="2"/>
        <end position="53"/>
    </location>
</feature>
<comment type="caution">
    <text evidence="2">The sequence shown here is derived from an EMBL/GenBank/DDBJ whole genome shotgun (WGS) entry which is preliminary data.</text>
</comment>
<dbReference type="Pfam" id="PF08463">
    <property type="entry name" value="EcoEI_R_C"/>
    <property type="match status" value="1"/>
</dbReference>
<dbReference type="EMBL" id="JAAVJR010000001">
    <property type="protein sequence ID" value="NJW51814.1"/>
    <property type="molecule type" value="Genomic_DNA"/>
</dbReference>
<name>A0ABX1CU48_9FLAO</name>
<organism evidence="2 3">
    <name type="scientific">Salinimicrobium oceani</name>
    <dbReference type="NCBI Taxonomy" id="2722702"/>
    <lineage>
        <taxon>Bacteria</taxon>
        <taxon>Pseudomonadati</taxon>
        <taxon>Bacteroidota</taxon>
        <taxon>Flavobacteriia</taxon>
        <taxon>Flavobacteriales</taxon>
        <taxon>Flavobacteriaceae</taxon>
        <taxon>Salinimicrobium</taxon>
    </lineage>
</organism>
<reference evidence="2 3" key="1">
    <citation type="submission" date="2020-03" db="EMBL/GenBank/DDBJ databases">
        <title>Salinimicrobium sp. nov, isolated from SCS.</title>
        <authorList>
            <person name="Cao W.R."/>
        </authorList>
    </citation>
    <scope>NUCLEOTIDE SEQUENCE [LARGE SCALE GENOMIC DNA]</scope>
    <source>
        <strain evidence="3">J15B91</strain>
    </source>
</reference>
<dbReference type="InterPro" id="IPR013670">
    <property type="entry name" value="EcoEI_R_C_dom"/>
</dbReference>
<evidence type="ECO:0000259" key="1">
    <source>
        <dbReference type="Pfam" id="PF08463"/>
    </source>
</evidence>
<keyword evidence="3" id="KW-1185">Reference proteome</keyword>
<evidence type="ECO:0000313" key="2">
    <source>
        <dbReference type="EMBL" id="NJW51814.1"/>
    </source>
</evidence>
<dbReference type="Proteomes" id="UP000703674">
    <property type="component" value="Unassembled WGS sequence"/>
</dbReference>
<proteinExistence type="predicted"/>
<dbReference type="RefSeq" id="WP_168136952.1">
    <property type="nucleotide sequence ID" value="NZ_JAAVJR010000001.1"/>
</dbReference>
<evidence type="ECO:0000313" key="3">
    <source>
        <dbReference type="Proteomes" id="UP000703674"/>
    </source>
</evidence>